<sequence>MATPVFRPVTMPTSFPFVDEIRLEELFLRLTINRDNCIDWLRVHGLLASGMRCKCGANMSEGVFSKAHEGRGWRCPEKGCKKFASLRVGSFFEGSNIPLIQLVEFLYFWAEGLQSTNFLILNLKWSPNTITDWKNLLSDICLEKYLSNHELIGGHGHIVEIDESKFGKESTIEEGNYQENGCLVGLIELPKTLSWSQLKVDQLLL</sequence>
<evidence type="ECO:0000313" key="2">
    <source>
        <dbReference type="Proteomes" id="UP001165289"/>
    </source>
</evidence>
<gene>
    <name evidence="1" type="ORF">LOD99_9133</name>
</gene>
<evidence type="ECO:0000313" key="1">
    <source>
        <dbReference type="EMBL" id="KAI6646864.1"/>
    </source>
</evidence>
<protein>
    <recommendedName>
        <fullName evidence="3">Transposase</fullName>
    </recommendedName>
</protein>
<proteinExistence type="predicted"/>
<comment type="caution">
    <text evidence="1">The sequence shown here is derived from an EMBL/GenBank/DDBJ whole genome shotgun (WGS) entry which is preliminary data.</text>
</comment>
<evidence type="ECO:0008006" key="3">
    <source>
        <dbReference type="Google" id="ProtNLM"/>
    </source>
</evidence>
<name>A0AAV7JEM1_9METZ</name>
<accession>A0AAV7JEM1</accession>
<organism evidence="1 2">
    <name type="scientific">Oopsacas minuta</name>
    <dbReference type="NCBI Taxonomy" id="111878"/>
    <lineage>
        <taxon>Eukaryota</taxon>
        <taxon>Metazoa</taxon>
        <taxon>Porifera</taxon>
        <taxon>Hexactinellida</taxon>
        <taxon>Hexasterophora</taxon>
        <taxon>Lyssacinosida</taxon>
        <taxon>Leucopsacidae</taxon>
        <taxon>Oopsacas</taxon>
    </lineage>
</organism>
<keyword evidence="2" id="KW-1185">Reference proteome</keyword>
<dbReference type="AlphaFoldDB" id="A0AAV7JEM1"/>
<dbReference type="Proteomes" id="UP001165289">
    <property type="component" value="Unassembled WGS sequence"/>
</dbReference>
<dbReference type="EMBL" id="JAKMXF010000351">
    <property type="protein sequence ID" value="KAI6646864.1"/>
    <property type="molecule type" value="Genomic_DNA"/>
</dbReference>
<reference evidence="1 2" key="1">
    <citation type="journal article" date="2023" name="BMC Biol.">
        <title>The compact genome of the sponge Oopsacas minuta (Hexactinellida) is lacking key metazoan core genes.</title>
        <authorList>
            <person name="Santini S."/>
            <person name="Schenkelaars Q."/>
            <person name="Jourda C."/>
            <person name="Duchesne M."/>
            <person name="Belahbib H."/>
            <person name="Rocher C."/>
            <person name="Selva M."/>
            <person name="Riesgo A."/>
            <person name="Vervoort M."/>
            <person name="Leys S.P."/>
            <person name="Kodjabachian L."/>
            <person name="Le Bivic A."/>
            <person name="Borchiellini C."/>
            <person name="Claverie J.M."/>
            <person name="Renard E."/>
        </authorList>
    </citation>
    <scope>NUCLEOTIDE SEQUENCE [LARGE SCALE GENOMIC DNA]</scope>
    <source>
        <strain evidence="1">SPO-2</strain>
    </source>
</reference>